<feature type="compositionally biased region" description="Polar residues" evidence="1">
    <location>
        <begin position="555"/>
        <end position="570"/>
    </location>
</feature>
<reference evidence="3 4" key="1">
    <citation type="journal article" date="2018" name="Mol. Plant">
        <title>The genome of Artemisia annua provides insight into the evolution of Asteraceae family and artemisinin biosynthesis.</title>
        <authorList>
            <person name="Shen Q."/>
            <person name="Zhang L."/>
            <person name="Liao Z."/>
            <person name="Wang S."/>
            <person name="Yan T."/>
            <person name="Shi P."/>
            <person name="Liu M."/>
            <person name="Fu X."/>
            <person name="Pan Q."/>
            <person name="Wang Y."/>
            <person name="Lv Z."/>
            <person name="Lu X."/>
            <person name="Zhang F."/>
            <person name="Jiang W."/>
            <person name="Ma Y."/>
            <person name="Chen M."/>
            <person name="Hao X."/>
            <person name="Li L."/>
            <person name="Tang Y."/>
            <person name="Lv G."/>
            <person name="Zhou Y."/>
            <person name="Sun X."/>
            <person name="Brodelius P.E."/>
            <person name="Rose J.K.C."/>
            <person name="Tang K."/>
        </authorList>
    </citation>
    <scope>NUCLEOTIDE SEQUENCE [LARGE SCALE GENOMIC DNA]</scope>
    <source>
        <strain evidence="4">cv. Huhao1</strain>
        <tissue evidence="3">Leaf</tissue>
    </source>
</reference>
<feature type="compositionally biased region" description="Polar residues" evidence="1">
    <location>
        <begin position="91"/>
        <end position="102"/>
    </location>
</feature>
<feature type="compositionally biased region" description="Polar residues" evidence="1">
    <location>
        <begin position="216"/>
        <end position="231"/>
    </location>
</feature>
<feature type="compositionally biased region" description="Basic and acidic residues" evidence="1">
    <location>
        <begin position="593"/>
        <end position="613"/>
    </location>
</feature>
<name>A0A2U1LIW0_ARTAN</name>
<feature type="region of interest" description="Disordered" evidence="1">
    <location>
        <begin position="51"/>
        <end position="119"/>
    </location>
</feature>
<feature type="compositionally biased region" description="Polar residues" evidence="1">
    <location>
        <begin position="511"/>
        <end position="520"/>
    </location>
</feature>
<evidence type="ECO:0000313" key="4">
    <source>
        <dbReference type="Proteomes" id="UP000245207"/>
    </source>
</evidence>
<feature type="compositionally biased region" description="Acidic residues" evidence="1">
    <location>
        <begin position="630"/>
        <end position="652"/>
    </location>
</feature>
<dbReference type="GO" id="GO:0006353">
    <property type="term" value="P:DNA-templated transcription termination"/>
    <property type="evidence" value="ECO:0007669"/>
    <property type="project" value="InterPro"/>
</dbReference>
<feature type="compositionally biased region" description="Basic and acidic residues" evidence="1">
    <location>
        <begin position="182"/>
        <end position="192"/>
    </location>
</feature>
<feature type="compositionally biased region" description="Polar residues" evidence="1">
    <location>
        <begin position="172"/>
        <end position="181"/>
    </location>
</feature>
<dbReference type="PANTHER" id="PTHR34449">
    <property type="entry name" value="RHO TERMINATION FACTOR"/>
    <property type="match status" value="1"/>
</dbReference>
<feature type="compositionally biased region" description="Basic and acidic residues" evidence="1">
    <location>
        <begin position="134"/>
        <end position="156"/>
    </location>
</feature>
<dbReference type="AlphaFoldDB" id="A0A2U1LIW0"/>
<feature type="compositionally biased region" description="Acidic residues" evidence="1">
    <location>
        <begin position="291"/>
        <end position="310"/>
    </location>
</feature>
<accession>A0A2U1LIW0</accession>
<keyword evidence="4" id="KW-1185">Reference proteome</keyword>
<evidence type="ECO:0000259" key="2">
    <source>
        <dbReference type="SMART" id="SM00959"/>
    </source>
</evidence>
<feature type="region of interest" description="Disordered" evidence="1">
    <location>
        <begin position="389"/>
        <end position="458"/>
    </location>
</feature>
<feature type="compositionally biased region" description="Basic and acidic residues" evidence="1">
    <location>
        <begin position="473"/>
        <end position="495"/>
    </location>
</feature>
<dbReference type="SMART" id="SM00959">
    <property type="entry name" value="Rho_N"/>
    <property type="match status" value="2"/>
</dbReference>
<dbReference type="Pfam" id="PF07498">
    <property type="entry name" value="Rho_N"/>
    <property type="match status" value="2"/>
</dbReference>
<feature type="region of interest" description="Disordered" evidence="1">
    <location>
        <begin position="169"/>
        <end position="310"/>
    </location>
</feature>
<feature type="compositionally biased region" description="Basic and acidic residues" evidence="1">
    <location>
        <begin position="521"/>
        <end position="531"/>
    </location>
</feature>
<feature type="domain" description="Rho termination factor-like N-terminal" evidence="2">
    <location>
        <begin position="658"/>
        <end position="693"/>
    </location>
</feature>
<dbReference type="OrthoDB" id="652255at2759"/>
<gene>
    <name evidence="3" type="ORF">CTI12_AA352890</name>
</gene>
<dbReference type="EMBL" id="PKPP01009153">
    <property type="protein sequence ID" value="PWA48929.1"/>
    <property type="molecule type" value="Genomic_DNA"/>
</dbReference>
<feature type="region of interest" description="Disordered" evidence="1">
    <location>
        <begin position="508"/>
        <end position="654"/>
    </location>
</feature>
<feature type="compositionally biased region" description="Polar residues" evidence="1">
    <location>
        <begin position="389"/>
        <end position="410"/>
    </location>
</feature>
<dbReference type="STRING" id="35608.A0A2U1LIW0"/>
<dbReference type="PANTHER" id="PTHR34449:SF5">
    <property type="entry name" value="ATP BINDING _ ATPASE"/>
    <property type="match status" value="1"/>
</dbReference>
<evidence type="ECO:0000256" key="1">
    <source>
        <dbReference type="SAM" id="MobiDB-lite"/>
    </source>
</evidence>
<sequence>MLPAAHLISNAVPGQGLLCSSCNDYTKFTQINASPFRCASRGNVSFICNANSSGQRRNPDFSRQNRQGFSRNKNRHNEDRDNIDNFEDSEVFTSKNGPSFLSGSPPPKFQSAATPGPREREIVEIFRKVQAQLRERAAQKEEKKVEDSQGHNKQNETVDSLLKLLRKHSVQHGKSNTASSRNNRDFVMDHQPEQNNSFVEDRSPKDLNNRVKHEPQTTVTQSVRPASSFQKRSPVPRFKYKPILTGEESFNPEPFKRKEVKHEPEPTPEVKIESQSEPEVESEAFPGFDESSGDEASDVEDTADEIDDSEEVSVIESKDLSGMKLVELREVAKSRGIKGFSRLKKGELLELLSQGLLCSSCNDYTKFTQINASPFRCASRGNVSFICNANSSGQRRNPDFSRQNRQGFSRNKNRHNEDRDNIDNFEDSEVFTSKNGPSFLSGSPPPKFQSAATPGPREREIVEIFRKVQAQLRERAAQKEEKKVEDSQGHNKQNETVDSLLKLLRKHSVQHGKSNTASSRNNRDFVMDHQPEQNNSFVEDRSPKDLNNRVKHEPQTTVTQSVRPASSFQKRSPVPRYKYKPILTGEESFNPEPFKRKEVKHEPEPTPEVKIESQSEPEVESEAFPGFDESSGDEASDVEDTADEIDDSEEVSVIESKDLSGMKLVELREVAKSRGIKGFSRLKKGELLELLSS</sequence>
<feature type="compositionally biased region" description="Polar residues" evidence="1">
    <location>
        <begin position="430"/>
        <end position="441"/>
    </location>
</feature>
<feature type="compositionally biased region" description="Basic and acidic residues" evidence="1">
    <location>
        <begin position="254"/>
        <end position="274"/>
    </location>
</feature>
<feature type="compositionally biased region" description="Polar residues" evidence="1">
    <location>
        <begin position="51"/>
        <end position="71"/>
    </location>
</feature>
<feature type="region of interest" description="Disordered" evidence="1">
    <location>
        <begin position="473"/>
        <end position="496"/>
    </location>
</feature>
<feature type="region of interest" description="Disordered" evidence="1">
    <location>
        <begin position="134"/>
        <end position="157"/>
    </location>
</feature>
<proteinExistence type="predicted"/>
<feature type="domain" description="Rho termination factor-like N-terminal" evidence="2">
    <location>
        <begin position="319"/>
        <end position="355"/>
    </location>
</feature>
<dbReference type="Proteomes" id="UP000245207">
    <property type="component" value="Unassembled WGS sequence"/>
</dbReference>
<dbReference type="InterPro" id="IPR011112">
    <property type="entry name" value="Rho-like_N"/>
</dbReference>
<feature type="compositionally biased region" description="Basic and acidic residues" evidence="1">
    <location>
        <begin position="199"/>
        <end position="215"/>
    </location>
</feature>
<feature type="compositionally biased region" description="Basic and acidic residues" evidence="1">
    <location>
        <begin position="538"/>
        <end position="554"/>
    </location>
</feature>
<comment type="caution">
    <text evidence="3">The sequence shown here is derived from an EMBL/GenBank/DDBJ whole genome shotgun (WGS) entry which is preliminary data.</text>
</comment>
<organism evidence="3 4">
    <name type="scientific">Artemisia annua</name>
    <name type="common">Sweet wormwood</name>
    <dbReference type="NCBI Taxonomy" id="35608"/>
    <lineage>
        <taxon>Eukaryota</taxon>
        <taxon>Viridiplantae</taxon>
        <taxon>Streptophyta</taxon>
        <taxon>Embryophyta</taxon>
        <taxon>Tracheophyta</taxon>
        <taxon>Spermatophyta</taxon>
        <taxon>Magnoliopsida</taxon>
        <taxon>eudicotyledons</taxon>
        <taxon>Gunneridae</taxon>
        <taxon>Pentapetalae</taxon>
        <taxon>asterids</taxon>
        <taxon>campanulids</taxon>
        <taxon>Asterales</taxon>
        <taxon>Asteraceae</taxon>
        <taxon>Asteroideae</taxon>
        <taxon>Anthemideae</taxon>
        <taxon>Artemisiinae</taxon>
        <taxon>Artemisia</taxon>
    </lineage>
</organism>
<evidence type="ECO:0000313" key="3">
    <source>
        <dbReference type="EMBL" id="PWA48929.1"/>
    </source>
</evidence>
<protein>
    <submittedName>
        <fullName evidence="3">Rho termination factor, N-terminal</fullName>
    </submittedName>
</protein>